<keyword evidence="4" id="KW-1185">Reference proteome</keyword>
<feature type="compositionally biased region" description="Low complexity" evidence="1">
    <location>
        <begin position="458"/>
        <end position="475"/>
    </location>
</feature>
<dbReference type="Gene3D" id="3.40.50.410">
    <property type="entry name" value="von Willebrand factor, type A domain"/>
    <property type="match status" value="1"/>
</dbReference>
<dbReference type="InterPro" id="IPR036465">
    <property type="entry name" value="vWFA_dom_sf"/>
</dbReference>
<gene>
    <name evidence="3" type="ORF">GOODEAATRI_009639</name>
</gene>
<dbReference type="PANTHER" id="PTHR10338:SF155">
    <property type="entry name" value="INTER-ALPHA-TRYPSIN INHIBITOR HEAVY CHAIN H6"/>
    <property type="match status" value="1"/>
</dbReference>
<reference evidence="3 4" key="1">
    <citation type="submission" date="2021-06" db="EMBL/GenBank/DDBJ databases">
        <authorList>
            <person name="Palmer J.M."/>
        </authorList>
    </citation>
    <scope>NUCLEOTIDE SEQUENCE [LARGE SCALE GENOMIC DNA]</scope>
    <source>
        <strain evidence="3 4">GA_2019</strain>
        <tissue evidence="3">Muscle</tissue>
    </source>
</reference>
<name>A0ABV0NIV8_9TELE</name>
<dbReference type="EMBL" id="JAHRIO010040526">
    <property type="protein sequence ID" value="MEQ2171339.1"/>
    <property type="molecule type" value="Genomic_DNA"/>
</dbReference>
<dbReference type="InterPro" id="IPR050934">
    <property type="entry name" value="ITIH"/>
</dbReference>
<protein>
    <recommendedName>
        <fullName evidence="2">VWFA domain-containing protein</fullName>
    </recommendedName>
</protein>
<proteinExistence type="predicted"/>
<evidence type="ECO:0000313" key="4">
    <source>
        <dbReference type="Proteomes" id="UP001476798"/>
    </source>
</evidence>
<dbReference type="Pfam" id="PF06668">
    <property type="entry name" value="ITI_HC_C"/>
    <property type="match status" value="1"/>
</dbReference>
<dbReference type="Proteomes" id="UP001476798">
    <property type="component" value="Unassembled WGS sequence"/>
</dbReference>
<sequence>RLASHRVPLVIFLTDGEATTGVTSGDTILNNAKKALGPATLFGIAFGDDADFLLLKRLALENRGVARMVYEEADAALQLKGFYDEVANPLLSDIQLSYMDDQAFDVTRSLFPNYFQGSELVVAGRVKPGVKELKVSVSATDSKQNITLEDNVFISSTTENGSTGFLNCSEELEGVSNFVHRLWAYFTIKELLLAKLNATDPVTQRLLADKAINLSLKYNFVTPVTSLVVVKPDADEAAQALTTVKPTTTGTTTTTAVVPTKIFTAGIPRKLSLPSNHRPKISKPDPPQPPANKMTTKTKTKSLPKLLGKKVVSSCRKTAINPSLSPIKTAKATYSGKKLSASHNDSKTVIVPDPSVKIPTSLLNALKAAQPPVPERTATPVPNAMKITTVSTTTVMQTIDSSTSPHLISSRTDPSTMTRRTLPQRPSPGKTAVPSVRGTGLSSEVENHTKSASDLHQSETTPVTPLSSPTPASAPVVEDNNVNLDVDTDLSIATLVLGTFAPMPGVTDGPGLWEATGFLDPHFVVQLPKLHQNLCFTVDGRADDVLRLLEDPDRGIIVDGHLMGAPPKPGAEGRSRTYFDQLTISLPAGSPPDIIITLSLDGVVVDGEGREILPINQQGSVTRQGVTVTVDNHQSCWIELAKGVRFLVLFHYYKQPNYLQMAHLGFYITDGRGLSRLTQGLLGKLPDFCV</sequence>
<evidence type="ECO:0000256" key="1">
    <source>
        <dbReference type="SAM" id="MobiDB-lite"/>
    </source>
</evidence>
<feature type="region of interest" description="Disordered" evidence="1">
    <location>
        <begin position="400"/>
        <end position="475"/>
    </location>
</feature>
<feature type="compositionally biased region" description="Basic and acidic residues" evidence="1">
    <location>
        <begin position="445"/>
        <end position="457"/>
    </location>
</feature>
<accession>A0ABV0NIV8</accession>
<dbReference type="InterPro" id="IPR002035">
    <property type="entry name" value="VWF_A"/>
</dbReference>
<comment type="caution">
    <text evidence="3">The sequence shown here is derived from an EMBL/GenBank/DDBJ whole genome shotgun (WGS) entry which is preliminary data.</text>
</comment>
<dbReference type="PANTHER" id="PTHR10338">
    <property type="entry name" value="INTER-ALPHA-TRYPSIN INHIBITOR HEAVY CHAIN FAMILY MEMBER"/>
    <property type="match status" value="1"/>
</dbReference>
<feature type="non-terminal residue" evidence="3">
    <location>
        <position position="1"/>
    </location>
</feature>
<dbReference type="InterPro" id="IPR010600">
    <property type="entry name" value="ITI_HC_C"/>
</dbReference>
<evidence type="ECO:0000313" key="3">
    <source>
        <dbReference type="EMBL" id="MEQ2171339.1"/>
    </source>
</evidence>
<organism evidence="3 4">
    <name type="scientific">Goodea atripinnis</name>
    <dbReference type="NCBI Taxonomy" id="208336"/>
    <lineage>
        <taxon>Eukaryota</taxon>
        <taxon>Metazoa</taxon>
        <taxon>Chordata</taxon>
        <taxon>Craniata</taxon>
        <taxon>Vertebrata</taxon>
        <taxon>Euteleostomi</taxon>
        <taxon>Actinopterygii</taxon>
        <taxon>Neopterygii</taxon>
        <taxon>Teleostei</taxon>
        <taxon>Neoteleostei</taxon>
        <taxon>Acanthomorphata</taxon>
        <taxon>Ovalentaria</taxon>
        <taxon>Atherinomorphae</taxon>
        <taxon>Cyprinodontiformes</taxon>
        <taxon>Goodeidae</taxon>
        <taxon>Goodea</taxon>
    </lineage>
</organism>
<dbReference type="PROSITE" id="PS50234">
    <property type="entry name" value="VWFA"/>
    <property type="match status" value="1"/>
</dbReference>
<evidence type="ECO:0000259" key="2">
    <source>
        <dbReference type="PROSITE" id="PS50234"/>
    </source>
</evidence>
<feature type="domain" description="VWFA" evidence="2">
    <location>
        <begin position="1"/>
        <end position="86"/>
    </location>
</feature>
<dbReference type="SUPFAM" id="SSF53300">
    <property type="entry name" value="vWA-like"/>
    <property type="match status" value="1"/>
</dbReference>
<feature type="compositionally biased region" description="Polar residues" evidence="1">
    <location>
        <begin position="400"/>
        <end position="421"/>
    </location>
</feature>
<feature type="region of interest" description="Disordered" evidence="1">
    <location>
        <begin position="269"/>
        <end position="299"/>
    </location>
</feature>